<dbReference type="EMBL" id="WJQU01000004">
    <property type="protein sequence ID" value="KAJ6636198.1"/>
    <property type="molecule type" value="Genomic_DNA"/>
</dbReference>
<organism evidence="2 3">
    <name type="scientific">Pseudolycoriella hygida</name>
    <dbReference type="NCBI Taxonomy" id="35572"/>
    <lineage>
        <taxon>Eukaryota</taxon>
        <taxon>Metazoa</taxon>
        <taxon>Ecdysozoa</taxon>
        <taxon>Arthropoda</taxon>
        <taxon>Hexapoda</taxon>
        <taxon>Insecta</taxon>
        <taxon>Pterygota</taxon>
        <taxon>Neoptera</taxon>
        <taxon>Endopterygota</taxon>
        <taxon>Diptera</taxon>
        <taxon>Nematocera</taxon>
        <taxon>Sciaroidea</taxon>
        <taxon>Sciaridae</taxon>
        <taxon>Pseudolycoriella</taxon>
    </lineage>
</organism>
<dbReference type="Proteomes" id="UP001151699">
    <property type="component" value="Chromosome C"/>
</dbReference>
<feature type="compositionally biased region" description="Basic and acidic residues" evidence="1">
    <location>
        <begin position="54"/>
        <end position="63"/>
    </location>
</feature>
<evidence type="ECO:0000256" key="1">
    <source>
        <dbReference type="SAM" id="MobiDB-lite"/>
    </source>
</evidence>
<feature type="compositionally biased region" description="Polar residues" evidence="1">
    <location>
        <begin position="211"/>
        <end position="225"/>
    </location>
</feature>
<dbReference type="AlphaFoldDB" id="A0A9Q0MQM1"/>
<sequence>MKRNCFGQKVSLQPATPCHESTPIRKYLANTKKNYVAEMVELFSQPKKLLKTDNESLENERELSPQLPSENERKLSPRLPSGVNKHVAFFNEISAIGQLTDSIESMDLDSGYGDSDLRIRSQSVSASPLNNTSMRPSNIIEEYKKYPNFKLESLKYFGVNPREFLSHHGCDADVIDSMLTKGSNHFEHDSSEDIESSQTLEPLNGHCNIRPQESSLESSDSNAAEKSQAKGVNESLKNQIRESIERYDSLVKSISSKNAKC</sequence>
<protein>
    <submittedName>
        <fullName evidence="2">Uncharacterized protein</fullName>
    </submittedName>
</protein>
<name>A0A9Q0MQM1_9DIPT</name>
<feature type="region of interest" description="Disordered" evidence="1">
    <location>
        <begin position="54"/>
        <end position="78"/>
    </location>
</feature>
<gene>
    <name evidence="2" type="ORF">Bhyg_14786</name>
</gene>
<evidence type="ECO:0000313" key="3">
    <source>
        <dbReference type="Proteomes" id="UP001151699"/>
    </source>
</evidence>
<reference evidence="2" key="1">
    <citation type="submission" date="2022-07" db="EMBL/GenBank/DDBJ databases">
        <authorList>
            <person name="Trinca V."/>
            <person name="Uliana J.V.C."/>
            <person name="Torres T.T."/>
            <person name="Ward R.J."/>
            <person name="Monesi N."/>
        </authorList>
    </citation>
    <scope>NUCLEOTIDE SEQUENCE</scope>
    <source>
        <strain evidence="2">HSMRA1968</strain>
        <tissue evidence="2">Whole embryos</tissue>
    </source>
</reference>
<keyword evidence="3" id="KW-1185">Reference proteome</keyword>
<feature type="region of interest" description="Disordered" evidence="1">
    <location>
        <begin position="211"/>
        <end position="237"/>
    </location>
</feature>
<evidence type="ECO:0000313" key="2">
    <source>
        <dbReference type="EMBL" id="KAJ6636198.1"/>
    </source>
</evidence>
<comment type="caution">
    <text evidence="2">The sequence shown here is derived from an EMBL/GenBank/DDBJ whole genome shotgun (WGS) entry which is preliminary data.</text>
</comment>
<accession>A0A9Q0MQM1</accession>
<proteinExistence type="predicted"/>